<dbReference type="OrthoDB" id="6284213at2"/>
<dbReference type="SUPFAM" id="SSF53448">
    <property type="entry name" value="Nucleotide-diphospho-sugar transferases"/>
    <property type="match status" value="1"/>
</dbReference>
<dbReference type="InterPro" id="IPR029044">
    <property type="entry name" value="Nucleotide-diphossugar_trans"/>
</dbReference>
<dbReference type="RefSeq" id="WP_063364054.1">
    <property type="nucleotide sequence ID" value="NZ_AUXZ01000130.1"/>
</dbReference>
<gene>
    <name evidence="1" type="ORF">N476_04840</name>
</gene>
<comment type="caution">
    <text evidence="1">The sequence shown here is derived from an EMBL/GenBank/DDBJ whole genome shotgun (WGS) entry which is preliminary data.</text>
</comment>
<dbReference type="EMBL" id="AUXZ01000130">
    <property type="protein sequence ID" value="KZN45344.1"/>
    <property type="molecule type" value="Genomic_DNA"/>
</dbReference>
<reference evidence="1 2" key="1">
    <citation type="submission" date="2013-07" db="EMBL/GenBank/DDBJ databases">
        <title>Comparative Genomic and Metabolomic Analysis of Twelve Strains of Pseudoalteromonas luteoviolacea.</title>
        <authorList>
            <person name="Vynne N.G."/>
            <person name="Mansson M."/>
            <person name="Gram L."/>
        </authorList>
    </citation>
    <scope>NUCLEOTIDE SEQUENCE [LARGE SCALE GENOMIC DNA]</scope>
    <source>
        <strain evidence="1 2">H33</strain>
    </source>
</reference>
<evidence type="ECO:0000313" key="1">
    <source>
        <dbReference type="EMBL" id="KZN45344.1"/>
    </source>
</evidence>
<dbReference type="PATRIC" id="fig|1365251.3.peg.4934"/>
<dbReference type="AlphaFoldDB" id="A0A167AFV7"/>
<evidence type="ECO:0000313" key="2">
    <source>
        <dbReference type="Proteomes" id="UP000076503"/>
    </source>
</evidence>
<dbReference type="Gene3D" id="3.90.550.10">
    <property type="entry name" value="Spore Coat Polysaccharide Biosynthesis Protein SpsA, Chain A"/>
    <property type="match status" value="1"/>
</dbReference>
<accession>A0A167AFV7</accession>
<protein>
    <recommendedName>
        <fullName evidence="3">Glycosyl transferase</fullName>
    </recommendedName>
</protein>
<evidence type="ECO:0008006" key="3">
    <source>
        <dbReference type="Google" id="ProtNLM"/>
    </source>
</evidence>
<proteinExistence type="predicted"/>
<sequence>MKKAIFTLAIGDNPMYKAALHSFKLYAQKVGADLIVSDQLHYKIDIVNPKFNASPAWTEKLRIGELLHEYDRVLYVDSDIIIRPDARDIFELHQELDTTYWLNEGLLKDRQADISLICEKLGPVEWATESGMPTYYNAGVILTSKEAGLFSITNLEDLQLLCNEVSFYEQSYFNYCLHKHGLKHQGIDKAFNHMDMFGNGSYLDADFIHYAGKGYAKTSRRRDVQFLKDFSAIFDGIVSADELKKLKEDAWQAYLKVIYKKYPLPNILIKLFTERFVPR</sequence>
<dbReference type="Proteomes" id="UP000076503">
    <property type="component" value="Unassembled WGS sequence"/>
</dbReference>
<organism evidence="1 2">
    <name type="scientific">Pseudoalteromonas luteoviolacea H33</name>
    <dbReference type="NCBI Taxonomy" id="1365251"/>
    <lineage>
        <taxon>Bacteria</taxon>
        <taxon>Pseudomonadati</taxon>
        <taxon>Pseudomonadota</taxon>
        <taxon>Gammaproteobacteria</taxon>
        <taxon>Alteromonadales</taxon>
        <taxon>Pseudoalteromonadaceae</taxon>
        <taxon>Pseudoalteromonas</taxon>
    </lineage>
</organism>
<name>A0A167AFV7_9GAMM</name>